<gene>
    <name evidence="4" type="ORF">ACFPOF_19775</name>
</gene>
<accession>A0ABW0HXS7</accession>
<dbReference type="CDD" id="cd00229">
    <property type="entry name" value="SGNH_hydrolase"/>
    <property type="match status" value="1"/>
</dbReference>
<feature type="domain" description="SGNH hydrolase-type esterase" evidence="3">
    <location>
        <begin position="46"/>
        <end position="288"/>
    </location>
</feature>
<dbReference type="Pfam" id="PF07833">
    <property type="entry name" value="Cu_amine_oxidN1"/>
    <property type="match status" value="1"/>
</dbReference>
<dbReference type="Pfam" id="PF13472">
    <property type="entry name" value="Lipase_GDSL_2"/>
    <property type="match status" value="1"/>
</dbReference>
<dbReference type="RefSeq" id="WP_378135771.1">
    <property type="nucleotide sequence ID" value="NZ_JBHSMI010000028.1"/>
</dbReference>
<reference evidence="5" key="1">
    <citation type="journal article" date="2019" name="Int. J. Syst. Evol. Microbiol.">
        <title>The Global Catalogue of Microorganisms (GCM) 10K type strain sequencing project: providing services to taxonomists for standard genome sequencing and annotation.</title>
        <authorList>
            <consortium name="The Broad Institute Genomics Platform"/>
            <consortium name="The Broad Institute Genome Sequencing Center for Infectious Disease"/>
            <person name="Wu L."/>
            <person name="Ma J."/>
        </authorList>
    </citation>
    <scope>NUCLEOTIDE SEQUENCE [LARGE SCALE GENOMIC DNA]</scope>
    <source>
        <strain evidence="5">CGMCC 1.18575</strain>
    </source>
</reference>
<feature type="signal peptide" evidence="1">
    <location>
        <begin position="1"/>
        <end position="27"/>
    </location>
</feature>
<proteinExistence type="predicted"/>
<evidence type="ECO:0000259" key="3">
    <source>
        <dbReference type="Pfam" id="PF13472"/>
    </source>
</evidence>
<evidence type="ECO:0000313" key="5">
    <source>
        <dbReference type="Proteomes" id="UP001596113"/>
    </source>
</evidence>
<comment type="caution">
    <text evidence="4">The sequence shown here is derived from an EMBL/GenBank/DDBJ whole genome shotgun (WGS) entry which is preliminary data.</text>
</comment>
<dbReference type="InterPro" id="IPR036514">
    <property type="entry name" value="SGNH_hydro_sf"/>
</dbReference>
<dbReference type="SUPFAM" id="SSF55383">
    <property type="entry name" value="Copper amine oxidase, domain N"/>
    <property type="match status" value="1"/>
</dbReference>
<dbReference type="InterPro" id="IPR012854">
    <property type="entry name" value="Cu_amine_oxidase-like_N"/>
</dbReference>
<sequence>MSKSFRKTLIPLFAAALTFGQASATFAEDPVPQPVPQMNDSYNIVALGDSLGTGYEPGMTLQSVPYGYVDRVYEQALFHGRSELDNYAILGLSTTGLFNFLQAASENRSVTAMDLQAFPATTQSEALKQADDMAKKAPELGKDLAHADLVVLTIGANDFTKLIEAAKDKDTTSARQIIQDKAAETMNKYTEDLDKTMNLLHKLAPDARIVMSDQYLPLMPSHELYPDLDNVGKTLSETVDAKAASLSAAGIPVQVAHVFEPFRGKSSSLTHFNLLEGFDIHPTQKGYETIAKAFSDVLWHEYRTPSPRPADVVNTIIINGKETQNKPIFKNNTNFLAITDLADAIDATWKWDPQTKSVTFTKNGHSVVITIAAKTIVVDGVKKPLATPAYFQQVGKVTKTYVPLGVVSDSLNYQVVFRNKLKTAFINL</sequence>
<dbReference type="InterPro" id="IPR013830">
    <property type="entry name" value="SGNH_hydro"/>
</dbReference>
<dbReference type="EMBL" id="JBHSMI010000028">
    <property type="protein sequence ID" value="MFC5404987.1"/>
    <property type="molecule type" value="Genomic_DNA"/>
</dbReference>
<dbReference type="Gene3D" id="3.40.50.1110">
    <property type="entry name" value="SGNH hydrolase"/>
    <property type="match status" value="1"/>
</dbReference>
<organism evidence="4 5">
    <name type="scientific">Cohnella soli</name>
    <dbReference type="NCBI Taxonomy" id="425005"/>
    <lineage>
        <taxon>Bacteria</taxon>
        <taxon>Bacillati</taxon>
        <taxon>Bacillota</taxon>
        <taxon>Bacilli</taxon>
        <taxon>Bacillales</taxon>
        <taxon>Paenibacillaceae</taxon>
        <taxon>Cohnella</taxon>
    </lineage>
</organism>
<evidence type="ECO:0000313" key="4">
    <source>
        <dbReference type="EMBL" id="MFC5404987.1"/>
    </source>
</evidence>
<protein>
    <submittedName>
        <fullName evidence="4">Stalk domain-containing protein</fullName>
    </submittedName>
</protein>
<keyword evidence="5" id="KW-1185">Reference proteome</keyword>
<dbReference type="Proteomes" id="UP001596113">
    <property type="component" value="Unassembled WGS sequence"/>
</dbReference>
<keyword evidence="1" id="KW-0732">Signal</keyword>
<dbReference type="InterPro" id="IPR036582">
    <property type="entry name" value="Mao_N_sf"/>
</dbReference>
<dbReference type="PANTHER" id="PTHR30383">
    <property type="entry name" value="THIOESTERASE 1/PROTEASE 1/LYSOPHOSPHOLIPASE L1"/>
    <property type="match status" value="1"/>
</dbReference>
<name>A0ABW0HXS7_9BACL</name>
<evidence type="ECO:0000256" key="1">
    <source>
        <dbReference type="SAM" id="SignalP"/>
    </source>
</evidence>
<feature type="domain" description="Copper amine oxidase-like N-terminal" evidence="2">
    <location>
        <begin position="318"/>
        <end position="425"/>
    </location>
</feature>
<evidence type="ECO:0000259" key="2">
    <source>
        <dbReference type="Pfam" id="PF07833"/>
    </source>
</evidence>
<dbReference type="SUPFAM" id="SSF52266">
    <property type="entry name" value="SGNH hydrolase"/>
    <property type="match status" value="1"/>
</dbReference>
<dbReference type="Gene3D" id="3.30.457.10">
    <property type="entry name" value="Copper amine oxidase-like, N-terminal domain"/>
    <property type="match status" value="1"/>
</dbReference>
<feature type="chain" id="PRO_5046596025" evidence="1">
    <location>
        <begin position="28"/>
        <end position="428"/>
    </location>
</feature>
<dbReference type="InterPro" id="IPR051532">
    <property type="entry name" value="Ester_Hydrolysis_Enzymes"/>
</dbReference>
<dbReference type="PANTHER" id="PTHR30383:SF5">
    <property type="entry name" value="SGNH HYDROLASE-TYPE ESTERASE DOMAIN-CONTAINING PROTEIN"/>
    <property type="match status" value="1"/>
</dbReference>